<organism evidence="1 2">
    <name type="scientific">Aeromicrobium alkaliterrae</name>
    <dbReference type="NCBI Taxonomy" id="302168"/>
    <lineage>
        <taxon>Bacteria</taxon>
        <taxon>Bacillati</taxon>
        <taxon>Actinomycetota</taxon>
        <taxon>Actinomycetes</taxon>
        <taxon>Propionibacteriales</taxon>
        <taxon>Nocardioidaceae</taxon>
        <taxon>Aeromicrobium</taxon>
    </lineage>
</organism>
<comment type="caution">
    <text evidence="1">The sequence shown here is derived from an EMBL/GenBank/DDBJ whole genome shotgun (WGS) entry which is preliminary data.</text>
</comment>
<gene>
    <name evidence="1" type="ORF">GCM10009710_16340</name>
</gene>
<dbReference type="RefSeq" id="WP_344199866.1">
    <property type="nucleotide sequence ID" value="NZ_BAAAME010000004.1"/>
</dbReference>
<dbReference type="Proteomes" id="UP001501057">
    <property type="component" value="Unassembled WGS sequence"/>
</dbReference>
<evidence type="ECO:0008006" key="3">
    <source>
        <dbReference type="Google" id="ProtNLM"/>
    </source>
</evidence>
<evidence type="ECO:0000313" key="1">
    <source>
        <dbReference type="EMBL" id="GAA1736774.1"/>
    </source>
</evidence>
<sequence length="218" mass="22441">MARARSSAGAGAPAARRVEVRRWRDPRLLGGVVLVLGATTLGARVLAQADDTVAYWAVADDVRAGDPVQRDDLVATHVQLGGDVAGAYVRVDDELPAALDDLRWSSDLGPGALVAPNSWQAEEPTRGHLPVSVQTGSFPADLAVGDLVDVWVGPGPGESVEAPAERVATGLRVVQAGESETLGASVTRAIVLDLGQETLAGDQVAAVAAGHVTLVRVP</sequence>
<reference evidence="2" key="1">
    <citation type="journal article" date="2019" name="Int. J. Syst. Evol. Microbiol.">
        <title>The Global Catalogue of Microorganisms (GCM) 10K type strain sequencing project: providing services to taxonomists for standard genome sequencing and annotation.</title>
        <authorList>
            <consortium name="The Broad Institute Genomics Platform"/>
            <consortium name="The Broad Institute Genome Sequencing Center for Infectious Disease"/>
            <person name="Wu L."/>
            <person name="Ma J."/>
        </authorList>
    </citation>
    <scope>NUCLEOTIDE SEQUENCE [LARGE SCALE GENOMIC DNA]</scope>
    <source>
        <strain evidence="2">JCM 13518</strain>
    </source>
</reference>
<proteinExistence type="predicted"/>
<protein>
    <recommendedName>
        <fullName evidence="3">SAF domain-containing protein</fullName>
    </recommendedName>
</protein>
<accession>A0ABP4VVH2</accession>
<dbReference type="EMBL" id="BAAAME010000004">
    <property type="protein sequence ID" value="GAA1736774.1"/>
    <property type="molecule type" value="Genomic_DNA"/>
</dbReference>
<name>A0ABP4VVH2_9ACTN</name>
<keyword evidence="2" id="KW-1185">Reference proteome</keyword>
<evidence type="ECO:0000313" key="2">
    <source>
        <dbReference type="Proteomes" id="UP001501057"/>
    </source>
</evidence>